<dbReference type="EMBL" id="HBNS01045001">
    <property type="protein sequence ID" value="CAE4644936.1"/>
    <property type="molecule type" value="Transcribed_RNA"/>
</dbReference>
<dbReference type="SUPFAM" id="SSF52833">
    <property type="entry name" value="Thioredoxin-like"/>
    <property type="match status" value="1"/>
</dbReference>
<evidence type="ECO:0000256" key="1">
    <source>
        <dbReference type="SAM" id="MobiDB-lite"/>
    </source>
</evidence>
<reference evidence="2" key="1">
    <citation type="submission" date="2021-01" db="EMBL/GenBank/DDBJ databases">
        <authorList>
            <person name="Corre E."/>
            <person name="Pelletier E."/>
            <person name="Niang G."/>
            <person name="Scheremetjew M."/>
            <person name="Finn R."/>
            <person name="Kale V."/>
            <person name="Holt S."/>
            <person name="Cochrane G."/>
            <person name="Meng A."/>
            <person name="Brown T."/>
            <person name="Cohen L."/>
        </authorList>
    </citation>
    <scope>NUCLEOTIDE SEQUENCE</scope>
    <source>
        <strain evidence="2">GSO104</strain>
    </source>
</reference>
<sequence>MSSGSILLRQLQERQLQQKHNKYKNKNDDNSHPSVSIKEKEVANDNSSTAVPPLDKAEQSQAAASLVFHGDDTNVAASNGTNNAIVTIEVCNGPDCSGLGGGAAFLEIENLISTLDNCRVVVGGCRNVCTMGPNVHIFSSDDIHFSKVDQPLVCRTVVACAVAKTKHPTSLNYDYDTNSSSSSSSSSSVNKLLQLRQDGIRWRKLKEQSMNEKRLKVRERVVVTDSS</sequence>
<dbReference type="CDD" id="cd02980">
    <property type="entry name" value="TRX_Fd_family"/>
    <property type="match status" value="1"/>
</dbReference>
<feature type="region of interest" description="Disordered" evidence="1">
    <location>
        <begin position="1"/>
        <end position="53"/>
    </location>
</feature>
<protein>
    <submittedName>
        <fullName evidence="2">Uncharacterized protein</fullName>
    </submittedName>
</protein>
<organism evidence="2">
    <name type="scientific">Ditylum brightwellii</name>
    <dbReference type="NCBI Taxonomy" id="49249"/>
    <lineage>
        <taxon>Eukaryota</taxon>
        <taxon>Sar</taxon>
        <taxon>Stramenopiles</taxon>
        <taxon>Ochrophyta</taxon>
        <taxon>Bacillariophyta</taxon>
        <taxon>Mediophyceae</taxon>
        <taxon>Lithodesmiophycidae</taxon>
        <taxon>Lithodesmiales</taxon>
        <taxon>Lithodesmiaceae</taxon>
        <taxon>Ditylum</taxon>
    </lineage>
</organism>
<accession>A0A7S4SGE3</accession>
<name>A0A7S4SGE3_9STRA</name>
<proteinExistence type="predicted"/>
<gene>
    <name evidence="2" type="ORF">DBRI00130_LOCUS34846</name>
</gene>
<dbReference type="AlphaFoldDB" id="A0A7S4SGE3"/>
<feature type="compositionally biased region" description="Basic and acidic residues" evidence="1">
    <location>
        <begin position="25"/>
        <end position="43"/>
    </location>
</feature>
<evidence type="ECO:0000313" key="2">
    <source>
        <dbReference type="EMBL" id="CAE4644936.1"/>
    </source>
</evidence>
<dbReference type="InterPro" id="IPR036249">
    <property type="entry name" value="Thioredoxin-like_sf"/>
</dbReference>